<keyword evidence="4" id="KW-1185">Reference proteome</keyword>
<dbReference type="PANTHER" id="PTHR43081:SF19">
    <property type="entry name" value="PH-SENSITIVE ADENYLATE CYCLASE RV1264"/>
    <property type="match status" value="1"/>
</dbReference>
<dbReference type="Pfam" id="PF13432">
    <property type="entry name" value="TPR_16"/>
    <property type="match status" value="2"/>
</dbReference>
<dbReference type="Gene3D" id="3.40.50.10070">
    <property type="entry name" value="TolB, N-terminal domain"/>
    <property type="match status" value="1"/>
</dbReference>
<dbReference type="SUPFAM" id="SSF55073">
    <property type="entry name" value="Nucleotide cyclase"/>
    <property type="match status" value="1"/>
</dbReference>
<dbReference type="PROSITE" id="PS50125">
    <property type="entry name" value="GUANYLATE_CYCLASE_2"/>
    <property type="match status" value="1"/>
</dbReference>
<dbReference type="CDD" id="cd07302">
    <property type="entry name" value="CHD"/>
    <property type="match status" value="1"/>
</dbReference>
<sequence>MPQNRQLAAIMFTDIVGYTALMGNDEEGAFRILSKNRELQKPIIEQYNGKWIKELGDGVMVSFNTVSDAVNAAIRIQKESLAVPGLHLTIGIHLGEVVFENEDVFGDGVNIAARIQAFAIPDSIYISEAIHNNISNKQGIETSFVKQVKLKNVNSPMRLYEVVTAPKKDSSQIPITGSTQESSGKSIAVLPFTNMSNDPDQDYFCDGISEEIIDTLAQLNNLRVIARTSSFSFKEKNLDVREIGRTLDVTTLLEGSVRKSGNRLRITTKLVSVSDGSHLWTNRYDRELEDIFAIQEDIAKNVATELKGFLTSYEKEVIRPQKTAIQAYEYFLKGIELFHQLNLLESKIMFEKSIKIDPDYAPSHAGLSDVFCQIYEWHGGNNDDLALAENHSFRALSISPNMAESHASYGFVLSLRKRYDEAEKEFIEAIRLNPNSFDAYYRYARYSFSRGHIEKSAEMFLKASEVRLEDFQSLLLLAQSLRILGKNEAAKALKEGLIRVRKHLELNPTDRRALSLGAVSLFENGEKEKAMKWINKAVELYPEDGGVIFNGACLYAKDGNKKKAISLLEVAVEKGYGNKEWIERDHDYDSLRNEPRFIALIKKLNEKYR</sequence>
<dbReference type="InterPro" id="IPR050697">
    <property type="entry name" value="Adenylyl/Guanylyl_Cyclase_3/4"/>
</dbReference>
<name>A0ABU9L4F9_9FLAO</name>
<organism evidence="3 4">
    <name type="scientific">Lutimonas vermicola</name>
    <dbReference type="NCBI Taxonomy" id="414288"/>
    <lineage>
        <taxon>Bacteria</taxon>
        <taxon>Pseudomonadati</taxon>
        <taxon>Bacteroidota</taxon>
        <taxon>Flavobacteriia</taxon>
        <taxon>Flavobacteriales</taxon>
        <taxon>Flavobacteriaceae</taxon>
        <taxon>Lutimonas</taxon>
    </lineage>
</organism>
<dbReference type="InterPro" id="IPR029787">
    <property type="entry name" value="Nucleotide_cyclase"/>
</dbReference>
<evidence type="ECO:0000256" key="1">
    <source>
        <dbReference type="PROSITE-ProRule" id="PRU00339"/>
    </source>
</evidence>
<dbReference type="InterPro" id="IPR001054">
    <property type="entry name" value="A/G_cyclase"/>
</dbReference>
<feature type="domain" description="Guanylate cyclase" evidence="2">
    <location>
        <begin position="9"/>
        <end position="116"/>
    </location>
</feature>
<dbReference type="RefSeq" id="WP_342161486.1">
    <property type="nucleotide sequence ID" value="NZ_JBCDNA010000003.1"/>
</dbReference>
<accession>A0ABU9L4F9</accession>
<dbReference type="Proteomes" id="UP001474120">
    <property type="component" value="Unassembled WGS sequence"/>
</dbReference>
<dbReference type="SMART" id="SM00028">
    <property type="entry name" value="TPR"/>
    <property type="match status" value="4"/>
</dbReference>
<gene>
    <name evidence="3" type="ORF">AABB81_15550</name>
</gene>
<comment type="caution">
    <text evidence="3">The sequence shown here is derived from an EMBL/GenBank/DDBJ whole genome shotgun (WGS) entry which is preliminary data.</text>
</comment>
<keyword evidence="1" id="KW-0802">TPR repeat</keyword>
<dbReference type="InterPro" id="IPR019734">
    <property type="entry name" value="TPR_rpt"/>
</dbReference>
<evidence type="ECO:0000259" key="2">
    <source>
        <dbReference type="PROSITE" id="PS50125"/>
    </source>
</evidence>
<dbReference type="PANTHER" id="PTHR43081">
    <property type="entry name" value="ADENYLATE CYCLASE, TERMINAL-DIFFERENTIATION SPECIFIC-RELATED"/>
    <property type="match status" value="1"/>
</dbReference>
<protein>
    <submittedName>
        <fullName evidence="3">Adenylate/guanylate cyclase domain-containing protein</fullName>
    </submittedName>
</protein>
<feature type="repeat" description="TPR" evidence="1">
    <location>
        <begin position="403"/>
        <end position="436"/>
    </location>
</feature>
<dbReference type="SUPFAM" id="SSF81901">
    <property type="entry name" value="HCP-like"/>
    <property type="match status" value="1"/>
</dbReference>
<dbReference type="Gene3D" id="1.25.40.10">
    <property type="entry name" value="Tetratricopeptide repeat domain"/>
    <property type="match status" value="2"/>
</dbReference>
<dbReference type="Pfam" id="PF00211">
    <property type="entry name" value="Guanylate_cyc"/>
    <property type="match status" value="1"/>
</dbReference>
<dbReference type="SMART" id="SM00044">
    <property type="entry name" value="CYCc"/>
    <property type="match status" value="1"/>
</dbReference>
<dbReference type="EMBL" id="JBCDNA010000003">
    <property type="protein sequence ID" value="MEL4457322.1"/>
    <property type="molecule type" value="Genomic_DNA"/>
</dbReference>
<dbReference type="NCBIfam" id="NF047558">
    <property type="entry name" value="TPR_END_plus"/>
    <property type="match status" value="1"/>
</dbReference>
<reference evidence="3 4" key="1">
    <citation type="submission" date="2024-04" db="EMBL/GenBank/DDBJ databases">
        <title>whole genome sequencing of Lutimonas vermicola strain IMCC1616.</title>
        <authorList>
            <person name="Bae S.S."/>
        </authorList>
    </citation>
    <scope>NUCLEOTIDE SEQUENCE [LARGE SCALE GENOMIC DNA]</scope>
    <source>
        <strain evidence="3 4">IMCC1616</strain>
    </source>
</reference>
<evidence type="ECO:0000313" key="4">
    <source>
        <dbReference type="Proteomes" id="UP001474120"/>
    </source>
</evidence>
<dbReference type="InterPro" id="IPR011990">
    <property type="entry name" value="TPR-like_helical_dom_sf"/>
</dbReference>
<evidence type="ECO:0000313" key="3">
    <source>
        <dbReference type="EMBL" id="MEL4457322.1"/>
    </source>
</evidence>
<dbReference type="PROSITE" id="PS50005">
    <property type="entry name" value="TPR"/>
    <property type="match status" value="1"/>
</dbReference>
<proteinExistence type="predicted"/>
<dbReference type="Gene3D" id="3.30.70.1230">
    <property type="entry name" value="Nucleotide cyclase"/>
    <property type="match status" value="1"/>
</dbReference>